<dbReference type="KEGG" id="vg:18501120"/>
<evidence type="ECO:0000313" key="2">
    <source>
        <dbReference type="Proteomes" id="UP000204235"/>
    </source>
</evidence>
<dbReference type="EMBL" id="KF623294">
    <property type="protein sequence ID" value="AGX01953.1"/>
    <property type="molecule type" value="Genomic_DNA"/>
</dbReference>
<keyword evidence="2" id="KW-1185">Reference proteome</keyword>
<proteinExistence type="predicted"/>
<dbReference type="OrthoDB" id="238at10239"/>
<reference evidence="1 2" key="1">
    <citation type="journal article" date="2014" name="FEMS Microbiol. Lett.">
        <title>The genome of the Erwinia amylovora phage PhiEaH1 reveals greater diversity and broadens the applicability of phages for the treatment of fire blight.</title>
        <authorList>
            <person name="Meczker K."/>
            <person name="Domotor D."/>
            <person name="Vass J."/>
            <person name="Rakhely G."/>
            <person name="Schneider G."/>
            <person name="Kovacs T."/>
        </authorList>
    </citation>
    <scope>NUCLEOTIDE SEQUENCE [LARGE SCALE GENOMIC DNA]</scope>
</reference>
<evidence type="ECO:0000313" key="1">
    <source>
        <dbReference type="EMBL" id="AGX01953.1"/>
    </source>
</evidence>
<dbReference type="GeneID" id="18501120"/>
<protein>
    <submittedName>
        <fullName evidence="1">Virion structural protein</fullName>
    </submittedName>
</protein>
<dbReference type="RefSeq" id="YP_009010284.1">
    <property type="nucleotide sequence ID" value="NC_023610.1"/>
</dbReference>
<organism evidence="1 2">
    <name type="scientific">Erwinia phage PhiEaH1</name>
    <dbReference type="NCBI Taxonomy" id="1401669"/>
    <lineage>
        <taxon>Viruses</taxon>
        <taxon>Duplodnaviria</taxon>
        <taxon>Heunggongvirae</taxon>
        <taxon>Uroviricota</taxon>
        <taxon>Caudoviricetes</taxon>
        <taxon>Chimalliviridae</taxon>
        <taxon>Iapetusvirus</taxon>
        <taxon>Iapetusvirus EaH1</taxon>
    </lineage>
</organism>
<name>W8D0K1_9CAUD</name>
<sequence length="981" mass="110061">MSDFDLTTLMEQAVRNPAGLQTVAIDYVQWRLDGLTVPDPLSPMVQIMEVGSTQTAIAINQALALDRRRYGLLATTWEDLYAVMTDRDFLNRFSKPAGMPLSIWVERDTVLSLMASVGNGSKKLTIPRYTEFTVSNQYTFTLLYPIEIRQLQHGAIQIGYNSDKLTPLQTLTDNVIPWWSSRDDEGVNRIRLDVNLLQLKRVYQLFSPMGGSANSFVMTFEDSYFSARVFRKINNAWVEMKTTHSEQIHDPQTATAFLEVDEGALRVTIPPIYLTNGLIPGDIRVDVYTTKGTLEVPLSQLDSAAYSWEFGEDLDDPSQAAFWKGLPDLSMAVFSEGIISGGTPGLTFEEARDLVISRGSSIDTPITPPQVRANLELQGFNVLLGRDDLTDRVYYATRGVPNNPNSEFTTSISSGIVPISISMENLARLPGCYDNGDRVTMTPKTLMRIESGRLQVVKAAEYPNSGTATTETLVAAVNNTEYVYSPFHYVLDASNSNFALRAYYLENPKMTLREFLAENQSTLLSVSTQTFAIERTTYGYRIVINCKPSTGYDAIKQDDVHLHLGYYPRGETELAYLTGTVLGIIDGVWTWEFQLHTNYDVDANDDLVLTNFLQYDTTPRNLTIGLETRFFLVNSVTNYRVLNLEGSDVDAYVPAFLLPSGVDWVGVQLEAMTFQLGTALTDFWRGCRPVAGSQQYQLYTQNVLKYYASDVYEMDPSTKRPKYTIVNGEMVYTKLHSKGDPVLDAVGNQEIEYYAGQVKVDDNGEPIVVSERPTLRLMDLFVMDGAYYFTDQKEALADAQYLPARIADTYVATIEQIAGRGLESTWYYYYPKTTIGQINVLTDSSRSLMMNSRVNGVCTLKLSELGYNNEEYQKSVSRVITDIINAHLKLETVSKMDIMADIKEKTDSDLIGCELYLYSNGVEVETISAGDEAVRFSLNRVLYLRDDGKLGVKEDMTFTPKPHITKSDSLYSTSINKLTQV</sequence>
<dbReference type="Proteomes" id="UP000204235">
    <property type="component" value="Segment"/>
</dbReference>
<accession>W8D0K1</accession>